<dbReference type="OrthoDB" id="2351415at2"/>
<keyword evidence="1" id="KW-0472">Membrane</keyword>
<dbReference type="InterPro" id="IPR047793">
    <property type="entry name" value="LiaF_C"/>
</dbReference>
<keyword evidence="1" id="KW-1133">Transmembrane helix</keyword>
<dbReference type="RefSeq" id="WP_042533856.1">
    <property type="nucleotide sequence ID" value="NZ_CAXOIH010000002.1"/>
</dbReference>
<gene>
    <name evidence="3" type="ORF">BN997_03453</name>
</gene>
<accession>A0A0A1MXJ7</accession>
<evidence type="ECO:0000256" key="1">
    <source>
        <dbReference type="SAM" id="Phobius"/>
    </source>
</evidence>
<dbReference type="EMBL" id="CDGG01000001">
    <property type="protein sequence ID" value="CEI83536.1"/>
    <property type="molecule type" value="Genomic_DNA"/>
</dbReference>
<evidence type="ECO:0000259" key="2">
    <source>
        <dbReference type="Pfam" id="PF09922"/>
    </source>
</evidence>
<feature type="domain" description="Cell wall-active antibiotics response LiaF-like C-terminal" evidence="2">
    <location>
        <begin position="128"/>
        <end position="241"/>
    </location>
</feature>
<name>A0A0A1MXJ7_9BACI</name>
<keyword evidence="4" id="KW-1185">Reference proteome</keyword>
<dbReference type="GO" id="GO:0016020">
    <property type="term" value="C:membrane"/>
    <property type="evidence" value="ECO:0007669"/>
    <property type="project" value="InterPro"/>
</dbReference>
<dbReference type="InterPro" id="IPR016975">
    <property type="entry name" value="Cell_wall_LiaF"/>
</dbReference>
<dbReference type="Pfam" id="PF09922">
    <property type="entry name" value="LiaF-like_C"/>
    <property type="match status" value="1"/>
</dbReference>
<dbReference type="Proteomes" id="UP000040453">
    <property type="component" value="Unassembled WGS sequence"/>
</dbReference>
<protein>
    <recommendedName>
        <fullName evidence="2">Cell wall-active antibiotics response LiaF-like C-terminal domain-containing protein</fullName>
    </recommendedName>
</protein>
<reference evidence="3 4" key="1">
    <citation type="submission" date="2014-11" db="EMBL/GenBank/DDBJ databases">
        <authorList>
            <person name="Urmite Genomes Urmite Genomes"/>
        </authorList>
    </citation>
    <scope>NUCLEOTIDE SEQUENCE [LARGE SCALE GENOMIC DNA]</scope>
    <source>
        <strain evidence="3 4">Oc5</strain>
    </source>
</reference>
<dbReference type="NCBIfam" id="NF040535">
    <property type="entry name" value="LiaF_C_term"/>
    <property type="match status" value="1"/>
</dbReference>
<evidence type="ECO:0000313" key="4">
    <source>
        <dbReference type="Proteomes" id="UP000040453"/>
    </source>
</evidence>
<keyword evidence="1" id="KW-0812">Transmembrane</keyword>
<evidence type="ECO:0000313" key="3">
    <source>
        <dbReference type="EMBL" id="CEI83536.1"/>
    </source>
</evidence>
<feature type="transmembrane region" description="Helical" evidence="1">
    <location>
        <begin position="12"/>
        <end position="45"/>
    </location>
</feature>
<dbReference type="AlphaFoldDB" id="A0A0A1MXJ7"/>
<dbReference type="STRING" id="545501.BN997_03453"/>
<proteinExistence type="predicted"/>
<feature type="transmembrane region" description="Helical" evidence="1">
    <location>
        <begin position="52"/>
        <end position="68"/>
    </location>
</feature>
<organism evidence="3 4">
    <name type="scientific">Oceanobacillus oncorhynchi</name>
    <dbReference type="NCBI Taxonomy" id="545501"/>
    <lineage>
        <taxon>Bacteria</taxon>
        <taxon>Bacillati</taxon>
        <taxon>Bacillota</taxon>
        <taxon>Bacilli</taxon>
        <taxon>Bacillales</taxon>
        <taxon>Bacillaceae</taxon>
        <taxon>Oceanobacillus</taxon>
    </lineage>
</organism>
<feature type="transmembrane region" description="Helical" evidence="1">
    <location>
        <begin position="74"/>
        <end position="92"/>
    </location>
</feature>
<dbReference type="InterPro" id="IPR024425">
    <property type="entry name" value="LiaF-like_C"/>
</dbReference>
<sequence length="244" mass="28159">MFKQIPTRNLNWIWITVAILLVFEIVFFHGGALISALISGFFVYFSWKRLHSLGWKIVFAIAAISFVLNVFNLLAVRFLIVVAIAIIILNYIKSTKEPSKEKPELPNKSSLTEEEPLVQVDRLFDERFFDDFRTEETAYQWKDVNMHGIYGDRVIDLSNTVLPYDTAVISIRHLAGNIEIYVPYEVEVSIHHSSIFGRASIFGVYHGRLMNKSLHYETKNYNTAHQRVKIVTSLFSGDIEVKRV</sequence>
<dbReference type="PIRSF" id="PIRSF031509">
    <property type="entry name" value="Cell_wall_LiaF/YvqF"/>
    <property type="match status" value="1"/>
</dbReference>